<dbReference type="InterPro" id="IPR000719">
    <property type="entry name" value="Prot_kinase_dom"/>
</dbReference>
<keyword evidence="10 18" id="KW-0418">Kinase</keyword>
<dbReference type="EC" id="2.7.11.1" evidence="2"/>
<keyword evidence="12 16" id="KW-1133">Transmembrane helix</keyword>
<evidence type="ECO:0000256" key="7">
    <source>
        <dbReference type="ARBA" id="ARBA00022729"/>
    </source>
</evidence>
<feature type="domain" description="Protein kinase" evidence="17">
    <location>
        <begin position="134"/>
        <end position="413"/>
    </location>
</feature>
<dbReference type="Gene3D" id="2.60.120.430">
    <property type="entry name" value="Galactose-binding lectin"/>
    <property type="match status" value="1"/>
</dbReference>
<evidence type="ECO:0000256" key="11">
    <source>
        <dbReference type="ARBA" id="ARBA00022840"/>
    </source>
</evidence>
<evidence type="ECO:0000259" key="17">
    <source>
        <dbReference type="PROSITE" id="PS50011"/>
    </source>
</evidence>
<evidence type="ECO:0000256" key="6">
    <source>
        <dbReference type="ARBA" id="ARBA00022692"/>
    </source>
</evidence>
<dbReference type="EMBL" id="LFYR01000798">
    <property type="protein sequence ID" value="KMZ68965.1"/>
    <property type="molecule type" value="Genomic_DNA"/>
</dbReference>
<comment type="caution">
    <text evidence="18">The sequence shown here is derived from an EMBL/GenBank/DDBJ whole genome shotgun (WGS) entry which is preliminary data.</text>
</comment>
<evidence type="ECO:0000256" key="3">
    <source>
        <dbReference type="ARBA" id="ARBA00022527"/>
    </source>
</evidence>
<keyword evidence="5" id="KW-0808">Transferase</keyword>
<dbReference type="FunFam" id="1.10.510.10:FF:000044">
    <property type="entry name" value="Putative LRR receptor-like serine/threonine-protein kinase"/>
    <property type="match status" value="1"/>
</dbReference>
<keyword evidence="4" id="KW-0597">Phosphoprotein</keyword>
<evidence type="ECO:0000256" key="8">
    <source>
        <dbReference type="ARBA" id="ARBA00022737"/>
    </source>
</evidence>
<keyword evidence="13 16" id="KW-0472">Membrane</keyword>
<dbReference type="InterPro" id="IPR011009">
    <property type="entry name" value="Kinase-like_dom_sf"/>
</dbReference>
<keyword evidence="15" id="KW-0325">Glycoprotein</keyword>
<dbReference type="OMA" id="RIWESNG"/>
<evidence type="ECO:0000256" key="16">
    <source>
        <dbReference type="SAM" id="Phobius"/>
    </source>
</evidence>
<evidence type="ECO:0000256" key="10">
    <source>
        <dbReference type="ARBA" id="ARBA00022777"/>
    </source>
</evidence>
<accession>A0A0K9PL43</accession>
<dbReference type="Pfam" id="PF07714">
    <property type="entry name" value="PK_Tyr_Ser-Thr"/>
    <property type="match status" value="1"/>
</dbReference>
<evidence type="ECO:0000313" key="18">
    <source>
        <dbReference type="EMBL" id="KMZ68965.1"/>
    </source>
</evidence>
<dbReference type="PANTHER" id="PTHR48006:SF34">
    <property type="entry name" value="OS08G0203700 PROTEIN"/>
    <property type="match status" value="1"/>
</dbReference>
<dbReference type="InterPro" id="IPR051824">
    <property type="entry name" value="LRR_Rcpt-Like_S/T_Kinase"/>
</dbReference>
<dbReference type="PROSITE" id="PS50011">
    <property type="entry name" value="PROTEIN_KINASE_DOM"/>
    <property type="match status" value="1"/>
</dbReference>
<dbReference type="GO" id="GO:0016020">
    <property type="term" value="C:membrane"/>
    <property type="evidence" value="ECO:0007669"/>
    <property type="project" value="UniProtKB-SubCell"/>
</dbReference>
<dbReference type="CDD" id="cd14066">
    <property type="entry name" value="STKc_IRAK"/>
    <property type="match status" value="1"/>
</dbReference>
<evidence type="ECO:0000256" key="1">
    <source>
        <dbReference type="ARBA" id="ARBA00004167"/>
    </source>
</evidence>
<evidence type="ECO:0000256" key="15">
    <source>
        <dbReference type="ARBA" id="ARBA00023180"/>
    </source>
</evidence>
<dbReference type="SMART" id="SM00220">
    <property type="entry name" value="S_TKc"/>
    <property type="match status" value="1"/>
</dbReference>
<keyword evidence="8" id="KW-0677">Repeat</keyword>
<evidence type="ECO:0000313" key="19">
    <source>
        <dbReference type="Proteomes" id="UP000036987"/>
    </source>
</evidence>
<evidence type="ECO:0000256" key="14">
    <source>
        <dbReference type="ARBA" id="ARBA00023170"/>
    </source>
</evidence>
<evidence type="ECO:0000256" key="2">
    <source>
        <dbReference type="ARBA" id="ARBA00012513"/>
    </source>
</evidence>
<dbReference type="Pfam" id="PF11721">
    <property type="entry name" value="Malectin"/>
    <property type="match status" value="1"/>
</dbReference>
<keyword evidence="6 16" id="KW-0812">Transmembrane</keyword>
<dbReference type="GO" id="GO:0005524">
    <property type="term" value="F:ATP binding"/>
    <property type="evidence" value="ECO:0007669"/>
    <property type="project" value="UniProtKB-KW"/>
</dbReference>
<protein>
    <recommendedName>
        <fullName evidence="2">non-specific serine/threonine protein kinase</fullName>
        <ecNumber evidence="2">2.7.11.1</ecNumber>
    </recommendedName>
</protein>
<evidence type="ECO:0000256" key="12">
    <source>
        <dbReference type="ARBA" id="ARBA00022989"/>
    </source>
</evidence>
<dbReference type="SUPFAM" id="SSF56112">
    <property type="entry name" value="Protein kinase-like (PK-like)"/>
    <property type="match status" value="1"/>
</dbReference>
<proteinExistence type="predicted"/>
<evidence type="ECO:0000256" key="9">
    <source>
        <dbReference type="ARBA" id="ARBA00022741"/>
    </source>
</evidence>
<dbReference type="PANTHER" id="PTHR48006">
    <property type="entry name" value="LEUCINE-RICH REPEAT-CONTAINING PROTEIN DDB_G0281931-RELATED"/>
    <property type="match status" value="1"/>
</dbReference>
<dbReference type="Gene3D" id="1.10.510.10">
    <property type="entry name" value="Transferase(Phosphotransferase) domain 1"/>
    <property type="match status" value="1"/>
</dbReference>
<dbReference type="PROSITE" id="PS00108">
    <property type="entry name" value="PROTEIN_KINASE_ST"/>
    <property type="match status" value="1"/>
</dbReference>
<keyword evidence="3" id="KW-0723">Serine/threonine-protein kinase</keyword>
<keyword evidence="11" id="KW-0067">ATP-binding</keyword>
<reference evidence="19" key="1">
    <citation type="journal article" date="2016" name="Nature">
        <title>The genome of the seagrass Zostera marina reveals angiosperm adaptation to the sea.</title>
        <authorList>
            <person name="Olsen J.L."/>
            <person name="Rouze P."/>
            <person name="Verhelst B."/>
            <person name="Lin Y.-C."/>
            <person name="Bayer T."/>
            <person name="Collen J."/>
            <person name="Dattolo E."/>
            <person name="De Paoli E."/>
            <person name="Dittami S."/>
            <person name="Maumus F."/>
            <person name="Michel G."/>
            <person name="Kersting A."/>
            <person name="Lauritano C."/>
            <person name="Lohaus R."/>
            <person name="Toepel M."/>
            <person name="Tonon T."/>
            <person name="Vanneste K."/>
            <person name="Amirebrahimi M."/>
            <person name="Brakel J."/>
            <person name="Bostroem C."/>
            <person name="Chovatia M."/>
            <person name="Grimwood J."/>
            <person name="Jenkins J.W."/>
            <person name="Jueterbock A."/>
            <person name="Mraz A."/>
            <person name="Stam W.T."/>
            <person name="Tice H."/>
            <person name="Bornberg-Bauer E."/>
            <person name="Green P.J."/>
            <person name="Pearson G.A."/>
            <person name="Procaccini G."/>
            <person name="Duarte C.M."/>
            <person name="Schmutz J."/>
            <person name="Reusch T.B.H."/>
            <person name="Van de Peer Y."/>
        </authorList>
    </citation>
    <scope>NUCLEOTIDE SEQUENCE [LARGE SCALE GENOMIC DNA]</scope>
    <source>
        <strain evidence="19">cv. Finnish</strain>
    </source>
</reference>
<keyword evidence="19" id="KW-1185">Reference proteome</keyword>
<dbReference type="OrthoDB" id="4062651at2759"/>
<gene>
    <name evidence="18" type="ORF">ZOSMA_224G00010</name>
</gene>
<keyword evidence="7" id="KW-0732">Signal</keyword>
<feature type="transmembrane region" description="Helical" evidence="16">
    <location>
        <begin position="121"/>
        <end position="143"/>
    </location>
</feature>
<dbReference type="Gene3D" id="3.30.200.20">
    <property type="entry name" value="Phosphorylase Kinase, domain 1"/>
    <property type="match status" value="1"/>
</dbReference>
<sequence length="443" mass="50453">MLERTRQSKLFQSARSSPSSLRYYGIGLENGNYTVTLKFAKIQFTNDLTWKSFGRRVFDIYIQGIRVAKDFEIKKEAGGNLLHSFRRRLWSADFSNQVSPIFIPTVNNQPPKYGSSGKKKALIAGLTTCLATLFIILVIIGLIRRNRKNLMAHQGELSDGKVVAIKKLRVASDHGKESFIAEISAISSVKHRNLVNLYGCCYKDNNRLIVYEYMENGSLDQALNAKSDDIFLDWTTRFSICLGTARGLCYLHEESRYRIIHRDIKSSNILLDFHFNPKISDFGLAKLYEEKMTHIWTRVAGTLGYLALEYAMRGHLTEKADVFSFGIVCLEILSGRQSLSSSDVSQEPILEWAWKLHEKEDIIGMIDEKLSYNYNKEEVLRVSGVALLCTQVNHSLRPSMSRVVSMLVGDIEIGDIPSKSTYMSDWHVDDFQDYKGESFSWGN</sequence>
<comment type="subcellular location">
    <subcellularLocation>
        <location evidence="1">Membrane</location>
        <topology evidence="1">Single-pass membrane protein</topology>
    </subcellularLocation>
</comment>
<dbReference type="InterPro" id="IPR008271">
    <property type="entry name" value="Ser/Thr_kinase_AS"/>
</dbReference>
<evidence type="ECO:0000256" key="4">
    <source>
        <dbReference type="ARBA" id="ARBA00022553"/>
    </source>
</evidence>
<dbReference type="GO" id="GO:0004674">
    <property type="term" value="F:protein serine/threonine kinase activity"/>
    <property type="evidence" value="ECO:0000318"/>
    <property type="project" value="GO_Central"/>
</dbReference>
<dbReference type="AlphaFoldDB" id="A0A0K9PL43"/>
<dbReference type="InterPro" id="IPR001245">
    <property type="entry name" value="Ser-Thr/Tyr_kinase_cat_dom"/>
</dbReference>
<dbReference type="Proteomes" id="UP000036987">
    <property type="component" value="Unassembled WGS sequence"/>
</dbReference>
<organism evidence="18 19">
    <name type="scientific">Zostera marina</name>
    <name type="common">Eelgrass</name>
    <dbReference type="NCBI Taxonomy" id="29655"/>
    <lineage>
        <taxon>Eukaryota</taxon>
        <taxon>Viridiplantae</taxon>
        <taxon>Streptophyta</taxon>
        <taxon>Embryophyta</taxon>
        <taxon>Tracheophyta</taxon>
        <taxon>Spermatophyta</taxon>
        <taxon>Magnoliopsida</taxon>
        <taxon>Liliopsida</taxon>
        <taxon>Zosteraceae</taxon>
        <taxon>Zostera</taxon>
    </lineage>
</organism>
<dbReference type="STRING" id="29655.A0A0K9PL43"/>
<evidence type="ECO:0000256" key="5">
    <source>
        <dbReference type="ARBA" id="ARBA00022679"/>
    </source>
</evidence>
<keyword evidence="14" id="KW-0675">Receptor</keyword>
<name>A0A0K9PL43_ZOSMR</name>
<evidence type="ECO:0000256" key="13">
    <source>
        <dbReference type="ARBA" id="ARBA00023136"/>
    </source>
</evidence>
<keyword evidence="9" id="KW-0547">Nucleotide-binding</keyword>
<dbReference type="InterPro" id="IPR021720">
    <property type="entry name" value="Malectin_dom"/>
</dbReference>